<name>A0A417YTN7_9BACI</name>
<dbReference type="InterPro" id="IPR007169">
    <property type="entry name" value="RemA-like"/>
</dbReference>
<accession>A0A417YTN7</accession>
<dbReference type="AlphaFoldDB" id="A0A417YTN7"/>
<evidence type="ECO:0000313" key="1">
    <source>
        <dbReference type="EMBL" id="RHW40435.1"/>
    </source>
</evidence>
<dbReference type="EMBL" id="QWEG01000007">
    <property type="protein sequence ID" value="RHW40435.1"/>
    <property type="molecule type" value="Genomic_DNA"/>
</dbReference>
<protein>
    <submittedName>
        <fullName evidence="1">DUF370 domain-containing protein</fullName>
    </submittedName>
</protein>
<dbReference type="NCBIfam" id="NF046065">
    <property type="entry name" value="MtxRegRemB"/>
    <property type="match status" value="1"/>
</dbReference>
<dbReference type="Proteomes" id="UP000284416">
    <property type="component" value="Unassembled WGS sequence"/>
</dbReference>
<sequence>MYIHIGEDHMVRVKDIIAIIDKDSVAASGIRNTGDSINLSKGPIKSVVITEKNIYFSPLSSNTLKKRSAQTGIQVL</sequence>
<reference evidence="1 2" key="1">
    <citation type="journal article" date="2017" name="Int. J. Syst. Evol. Microbiol.">
        <title>Bacillus notoginsengisoli sp. nov., a novel bacterium isolated from the rhizosphere of Panax notoginseng.</title>
        <authorList>
            <person name="Zhang M.Y."/>
            <person name="Cheng J."/>
            <person name="Cai Y."/>
            <person name="Zhang T.Y."/>
            <person name="Wu Y.Y."/>
            <person name="Manikprabhu D."/>
            <person name="Li W.J."/>
            <person name="Zhang Y.X."/>
        </authorList>
    </citation>
    <scope>NUCLEOTIDE SEQUENCE [LARGE SCALE GENOMIC DNA]</scope>
    <source>
        <strain evidence="1 2">JCM 30743</strain>
    </source>
</reference>
<gene>
    <name evidence="1" type="ORF">D1B31_12915</name>
</gene>
<dbReference type="OrthoDB" id="9811390at2"/>
<proteinExistence type="predicted"/>
<organism evidence="1 2">
    <name type="scientific">Neobacillus notoginsengisoli</name>
    <dbReference type="NCBI Taxonomy" id="1578198"/>
    <lineage>
        <taxon>Bacteria</taxon>
        <taxon>Bacillati</taxon>
        <taxon>Bacillota</taxon>
        <taxon>Bacilli</taxon>
        <taxon>Bacillales</taxon>
        <taxon>Bacillaceae</taxon>
        <taxon>Neobacillus</taxon>
    </lineage>
</organism>
<dbReference type="Pfam" id="PF04025">
    <property type="entry name" value="RemA-like"/>
    <property type="match status" value="1"/>
</dbReference>
<comment type="caution">
    <text evidence="1">The sequence shown here is derived from an EMBL/GenBank/DDBJ whole genome shotgun (WGS) entry which is preliminary data.</text>
</comment>
<evidence type="ECO:0000313" key="2">
    <source>
        <dbReference type="Proteomes" id="UP000284416"/>
    </source>
</evidence>
<keyword evidence="2" id="KW-1185">Reference proteome</keyword>
<dbReference type="RefSeq" id="WP_118921196.1">
    <property type="nucleotide sequence ID" value="NZ_QWEG01000007.1"/>
</dbReference>